<feature type="domain" description="Glycosyltransferase 2-like" evidence="4">
    <location>
        <begin position="12"/>
        <end position="125"/>
    </location>
</feature>
<proteinExistence type="inferred from homology"/>
<name>A0A6J6J9A4_9ZZZZ</name>
<accession>A0A6J6J9A4</accession>
<dbReference type="SUPFAM" id="SSF53448">
    <property type="entry name" value="Nucleotide-diphospho-sugar transferases"/>
    <property type="match status" value="1"/>
</dbReference>
<dbReference type="GO" id="GO:0016757">
    <property type="term" value="F:glycosyltransferase activity"/>
    <property type="evidence" value="ECO:0007669"/>
    <property type="project" value="UniProtKB-KW"/>
</dbReference>
<evidence type="ECO:0000259" key="4">
    <source>
        <dbReference type="Pfam" id="PF00535"/>
    </source>
</evidence>
<sequence>MKIETATTGDVTVIIAVKNGAETIVRAIESVLAQTPRGRPQSRVIVIDGQSTDGTVDQIRHYPNIQILDQQSKGLAGARNEALADVKTPLVAFCDSDDAWTPGSLLKKLEHMVKVPSSWAISGQVHFEATATSNSGLPARRLSGTEHRGVTPGAMLIKRSAFDAVGRFDETLKIGSDADWIVRAVQTLGPQDFIDMVVLEKGVRAGSLSTDIATYKRELQLIARRFIERSRSHGQK</sequence>
<dbReference type="EMBL" id="CAEZVM010000028">
    <property type="protein sequence ID" value="CAB4633456.1"/>
    <property type="molecule type" value="Genomic_DNA"/>
</dbReference>
<keyword evidence="3" id="KW-0808">Transferase</keyword>
<dbReference type="AlphaFoldDB" id="A0A6J6J9A4"/>
<comment type="similarity">
    <text evidence="1">Belongs to the glycosyltransferase 2 family.</text>
</comment>
<evidence type="ECO:0000256" key="1">
    <source>
        <dbReference type="ARBA" id="ARBA00006739"/>
    </source>
</evidence>
<dbReference type="Gene3D" id="3.90.550.10">
    <property type="entry name" value="Spore Coat Polysaccharide Biosynthesis Protein SpsA, Chain A"/>
    <property type="match status" value="1"/>
</dbReference>
<evidence type="ECO:0000256" key="2">
    <source>
        <dbReference type="ARBA" id="ARBA00022676"/>
    </source>
</evidence>
<organism evidence="5">
    <name type="scientific">freshwater metagenome</name>
    <dbReference type="NCBI Taxonomy" id="449393"/>
    <lineage>
        <taxon>unclassified sequences</taxon>
        <taxon>metagenomes</taxon>
        <taxon>ecological metagenomes</taxon>
    </lineage>
</organism>
<dbReference type="PANTHER" id="PTHR43685:SF5">
    <property type="entry name" value="GLYCOSYLTRANSFERASE EPSE-RELATED"/>
    <property type="match status" value="1"/>
</dbReference>
<dbReference type="PANTHER" id="PTHR43685">
    <property type="entry name" value="GLYCOSYLTRANSFERASE"/>
    <property type="match status" value="1"/>
</dbReference>
<dbReference type="InterPro" id="IPR001173">
    <property type="entry name" value="Glyco_trans_2-like"/>
</dbReference>
<dbReference type="InterPro" id="IPR029044">
    <property type="entry name" value="Nucleotide-diphossugar_trans"/>
</dbReference>
<dbReference type="CDD" id="cd00761">
    <property type="entry name" value="Glyco_tranf_GTA_type"/>
    <property type="match status" value="1"/>
</dbReference>
<dbReference type="InterPro" id="IPR050834">
    <property type="entry name" value="Glycosyltransf_2"/>
</dbReference>
<keyword evidence="2" id="KW-0328">Glycosyltransferase</keyword>
<evidence type="ECO:0000256" key="3">
    <source>
        <dbReference type="ARBA" id="ARBA00022679"/>
    </source>
</evidence>
<reference evidence="5" key="1">
    <citation type="submission" date="2020-05" db="EMBL/GenBank/DDBJ databases">
        <authorList>
            <person name="Chiriac C."/>
            <person name="Salcher M."/>
            <person name="Ghai R."/>
            <person name="Kavagutti S V."/>
        </authorList>
    </citation>
    <scope>NUCLEOTIDE SEQUENCE</scope>
</reference>
<evidence type="ECO:0000313" key="5">
    <source>
        <dbReference type="EMBL" id="CAB4633456.1"/>
    </source>
</evidence>
<protein>
    <submittedName>
        <fullName evidence="5">Unannotated protein</fullName>
    </submittedName>
</protein>
<dbReference type="Pfam" id="PF00535">
    <property type="entry name" value="Glycos_transf_2"/>
    <property type="match status" value="1"/>
</dbReference>
<gene>
    <name evidence="5" type="ORF">UFOPK2032_00782</name>
</gene>